<name>A0A1X1UZF8_9MYCO</name>
<dbReference type="SUPFAM" id="SSF140459">
    <property type="entry name" value="PE/PPE dimer-like"/>
    <property type="match status" value="1"/>
</dbReference>
<dbReference type="STRING" id="1260918.AWC06_12035"/>
<evidence type="ECO:0008006" key="6">
    <source>
        <dbReference type="Google" id="ProtNLM"/>
    </source>
</evidence>
<dbReference type="Gene3D" id="1.20.1260.20">
    <property type="entry name" value="PPE superfamily"/>
    <property type="match status" value="1"/>
</dbReference>
<dbReference type="AlphaFoldDB" id="A0A1X1UZF8"/>
<evidence type="ECO:0000313" key="4">
    <source>
        <dbReference type="EMBL" id="ORV62088.1"/>
    </source>
</evidence>
<proteinExistence type="inferred from homology"/>
<gene>
    <name evidence="4" type="ORF">AWC06_12035</name>
</gene>
<dbReference type="EMBL" id="LQOW01000014">
    <property type="protein sequence ID" value="ORV62088.1"/>
    <property type="molecule type" value="Genomic_DNA"/>
</dbReference>
<evidence type="ECO:0000259" key="3">
    <source>
        <dbReference type="Pfam" id="PF12484"/>
    </source>
</evidence>
<dbReference type="PANTHER" id="PTHR46766:SF1">
    <property type="entry name" value="GLUTAMINE-RICH PROTEIN 2"/>
    <property type="match status" value="1"/>
</dbReference>
<evidence type="ECO:0000259" key="2">
    <source>
        <dbReference type="Pfam" id="PF00823"/>
    </source>
</evidence>
<dbReference type="RefSeq" id="WP_085196021.1">
    <property type="nucleotide sequence ID" value="NZ_JACKVI010000014.1"/>
</dbReference>
<reference evidence="4 5" key="1">
    <citation type="submission" date="2016-01" db="EMBL/GenBank/DDBJ databases">
        <title>The new phylogeny of the genus Mycobacterium.</title>
        <authorList>
            <person name="Tarcisio F."/>
            <person name="Conor M."/>
            <person name="Antonella G."/>
            <person name="Elisabetta G."/>
            <person name="Giulia F.S."/>
            <person name="Sara T."/>
            <person name="Anna F."/>
            <person name="Clotilde B."/>
            <person name="Roberto B."/>
            <person name="Veronica D.S."/>
            <person name="Fabio R."/>
            <person name="Monica P."/>
            <person name="Olivier J."/>
            <person name="Enrico T."/>
            <person name="Nicola S."/>
        </authorList>
    </citation>
    <scope>NUCLEOTIDE SEQUENCE [LARGE SCALE GENOMIC DNA]</scope>
    <source>
        <strain evidence="4 5">DSM 45731</strain>
    </source>
</reference>
<evidence type="ECO:0000313" key="5">
    <source>
        <dbReference type="Proteomes" id="UP000194000"/>
    </source>
</evidence>
<keyword evidence="5" id="KW-1185">Reference proteome</keyword>
<dbReference type="Proteomes" id="UP000194000">
    <property type="component" value="Unassembled WGS sequence"/>
</dbReference>
<dbReference type="Pfam" id="PF12484">
    <property type="entry name" value="PPE-SVP"/>
    <property type="match status" value="1"/>
</dbReference>
<protein>
    <recommendedName>
        <fullName evidence="6">PPE family protein</fullName>
    </recommendedName>
</protein>
<feature type="domain" description="PPE" evidence="2">
    <location>
        <begin position="2"/>
        <end position="164"/>
    </location>
</feature>
<comment type="caution">
    <text evidence="4">The sequence shown here is derived from an EMBL/GenBank/DDBJ whole genome shotgun (WGS) entry which is preliminary data.</text>
</comment>
<feature type="domain" description="PPE family C-terminal" evidence="3">
    <location>
        <begin position="303"/>
        <end position="388"/>
    </location>
</feature>
<dbReference type="InterPro" id="IPR038332">
    <property type="entry name" value="PPE_sf"/>
</dbReference>
<dbReference type="InterPro" id="IPR022171">
    <property type="entry name" value="PPE_C"/>
</dbReference>
<dbReference type="PANTHER" id="PTHR46766">
    <property type="entry name" value="GLUTAMINE-RICH PROTEIN 2"/>
    <property type="match status" value="1"/>
</dbReference>
<dbReference type="GO" id="GO:0052572">
    <property type="term" value="P:response to host immune response"/>
    <property type="evidence" value="ECO:0007669"/>
    <property type="project" value="TreeGrafter"/>
</dbReference>
<dbReference type="OrthoDB" id="4724510at2"/>
<organism evidence="4 5">
    <name type="scientific">Mycobacterium fragae</name>
    <dbReference type="NCBI Taxonomy" id="1260918"/>
    <lineage>
        <taxon>Bacteria</taxon>
        <taxon>Bacillati</taxon>
        <taxon>Actinomycetota</taxon>
        <taxon>Actinomycetes</taxon>
        <taxon>Mycobacteriales</taxon>
        <taxon>Mycobacteriaceae</taxon>
        <taxon>Mycobacterium</taxon>
    </lineage>
</organism>
<sequence>MDFGSLPPEINSARMYSGPGSGPMLAAATAWSGLAAELRTAAAGYQSTTSQLITESWLGAASASMAAAAARYVAWLHTTASQSEQTAIQATAAAAAYESARAMTVPPPVIAANRMLLMSLVATNILGQNTPAIAATEFHYGQMWAQDAAAMYGYAATSAAASKVTPFTPPPATSNPAGLASQGTALAQAAGTSAETQATLSRLTSAVPIALQEAASPSPSTPAVPDALQKMFTTITTDPHLWARWGSTITSILTTGKALMPAAKAAEDAGKAAGAALGGGLGSALGGGLGAAGSAGSGGSTVAAGLGRAASIGALSVPQSWAATVPAVSSTAAPLSASGGLNAVPVSGPAGPAGVPVMPITGMAGNGAGRLADAAGARFLPRPNMLPRWPAGG</sequence>
<dbReference type="FunFam" id="1.20.1260.20:FF:000001">
    <property type="entry name" value="PPE family protein PPE41"/>
    <property type="match status" value="1"/>
</dbReference>
<accession>A0A1X1UZF8</accession>
<dbReference type="InterPro" id="IPR000030">
    <property type="entry name" value="PPE_dom"/>
</dbReference>
<dbReference type="Pfam" id="PF00823">
    <property type="entry name" value="PPE"/>
    <property type="match status" value="1"/>
</dbReference>
<comment type="similarity">
    <text evidence="1">Belongs to the mycobacterial PPE family.</text>
</comment>
<evidence type="ECO:0000256" key="1">
    <source>
        <dbReference type="ARBA" id="ARBA00010652"/>
    </source>
</evidence>